<evidence type="ECO:0000313" key="1">
    <source>
        <dbReference type="EMBL" id="KAG7478011.1"/>
    </source>
</evidence>
<dbReference type="Proteomes" id="UP001046870">
    <property type="component" value="Chromosome 5"/>
</dbReference>
<organism evidence="1 2">
    <name type="scientific">Megalops atlanticus</name>
    <name type="common">Tarpon</name>
    <name type="synonym">Clupea gigantea</name>
    <dbReference type="NCBI Taxonomy" id="7932"/>
    <lineage>
        <taxon>Eukaryota</taxon>
        <taxon>Metazoa</taxon>
        <taxon>Chordata</taxon>
        <taxon>Craniata</taxon>
        <taxon>Vertebrata</taxon>
        <taxon>Euteleostomi</taxon>
        <taxon>Actinopterygii</taxon>
        <taxon>Neopterygii</taxon>
        <taxon>Teleostei</taxon>
        <taxon>Elopiformes</taxon>
        <taxon>Megalopidae</taxon>
        <taxon>Megalops</taxon>
    </lineage>
</organism>
<protein>
    <submittedName>
        <fullName evidence="1">Uncharacterized protein</fullName>
    </submittedName>
</protein>
<sequence>MHCGNHACATITFLTFKPSLARLRPFSCKTSKEVLGIIMATATELLWSTLCYPGMEVVRPLRTNKSRAYMGYVLDGS</sequence>
<name>A0A9D3TF38_MEGAT</name>
<reference evidence="1" key="1">
    <citation type="submission" date="2021-01" db="EMBL/GenBank/DDBJ databases">
        <authorList>
            <person name="Zahm M."/>
            <person name="Roques C."/>
            <person name="Cabau C."/>
            <person name="Klopp C."/>
            <person name="Donnadieu C."/>
            <person name="Jouanno E."/>
            <person name="Lampietro C."/>
            <person name="Louis A."/>
            <person name="Herpin A."/>
            <person name="Echchiki A."/>
            <person name="Berthelot C."/>
            <person name="Parey E."/>
            <person name="Roest-Crollius H."/>
            <person name="Braasch I."/>
            <person name="Postlethwait J."/>
            <person name="Bobe J."/>
            <person name="Montfort J."/>
            <person name="Bouchez O."/>
            <person name="Begum T."/>
            <person name="Mejri S."/>
            <person name="Adams A."/>
            <person name="Chen W.-J."/>
            <person name="Guiguen Y."/>
        </authorList>
    </citation>
    <scope>NUCLEOTIDE SEQUENCE</scope>
    <source>
        <strain evidence="1">YG-15Mar2019-1</strain>
        <tissue evidence="1">Brain</tissue>
    </source>
</reference>
<gene>
    <name evidence="1" type="ORF">MATL_G00075930</name>
</gene>
<accession>A0A9D3TF38</accession>
<proteinExistence type="predicted"/>
<evidence type="ECO:0000313" key="2">
    <source>
        <dbReference type="Proteomes" id="UP001046870"/>
    </source>
</evidence>
<dbReference type="EMBL" id="JAFDVH010000005">
    <property type="protein sequence ID" value="KAG7478011.1"/>
    <property type="molecule type" value="Genomic_DNA"/>
</dbReference>
<keyword evidence="2" id="KW-1185">Reference proteome</keyword>
<comment type="caution">
    <text evidence="1">The sequence shown here is derived from an EMBL/GenBank/DDBJ whole genome shotgun (WGS) entry which is preliminary data.</text>
</comment>
<dbReference type="AlphaFoldDB" id="A0A9D3TF38"/>